<dbReference type="InterPro" id="IPR011827">
    <property type="entry name" value="LeuD_type2/HacB/DmdB"/>
</dbReference>
<reference evidence="7 8" key="1">
    <citation type="submission" date="2022-04" db="EMBL/GenBank/DDBJ databases">
        <title>Genome draft of Actinomadura sp. ATCC 31491.</title>
        <authorList>
            <person name="Shi X."/>
            <person name="Du Y."/>
        </authorList>
    </citation>
    <scope>NUCLEOTIDE SEQUENCE [LARGE SCALE GENOMIC DNA]</scope>
    <source>
        <strain evidence="7 8">ATCC 31491</strain>
    </source>
</reference>
<dbReference type="PANTHER" id="PTHR43345">
    <property type="entry name" value="3-ISOPROPYLMALATE DEHYDRATASE SMALL SUBUNIT 2-RELATED-RELATED"/>
    <property type="match status" value="1"/>
</dbReference>
<evidence type="ECO:0000256" key="4">
    <source>
        <dbReference type="ARBA" id="ARBA00031631"/>
    </source>
</evidence>
<evidence type="ECO:0000256" key="2">
    <source>
        <dbReference type="ARBA" id="ARBA00017233"/>
    </source>
</evidence>
<dbReference type="PANTHER" id="PTHR43345:SF2">
    <property type="entry name" value="3-ISOPROPYLMALATE DEHYDRATASE SMALL SUBUNIT 1"/>
    <property type="match status" value="1"/>
</dbReference>
<gene>
    <name evidence="7" type="ORF">MF672_001025</name>
</gene>
<dbReference type="InterPro" id="IPR050075">
    <property type="entry name" value="LeuD"/>
</dbReference>
<protein>
    <recommendedName>
        <fullName evidence="2">3-isopropylmalate dehydratase small subunit</fullName>
    </recommendedName>
    <alternativeName>
        <fullName evidence="4">Alpha-IPM isomerase</fullName>
    </alternativeName>
    <alternativeName>
        <fullName evidence="5">Isopropylmalate isomerase</fullName>
    </alternativeName>
</protein>
<name>A0ABT0FJL4_9ACTN</name>
<dbReference type="Proteomes" id="UP001317259">
    <property type="component" value="Unassembled WGS sequence"/>
</dbReference>
<organism evidence="7 8">
    <name type="scientific">Actinomadura luzonensis</name>
    <dbReference type="NCBI Taxonomy" id="2805427"/>
    <lineage>
        <taxon>Bacteria</taxon>
        <taxon>Bacillati</taxon>
        <taxon>Actinomycetota</taxon>
        <taxon>Actinomycetes</taxon>
        <taxon>Streptosporangiales</taxon>
        <taxon>Thermomonosporaceae</taxon>
        <taxon>Actinomadura</taxon>
    </lineage>
</organism>
<proteinExistence type="inferred from homology"/>
<comment type="caution">
    <text evidence="7">The sequence shown here is derived from an EMBL/GenBank/DDBJ whole genome shotgun (WGS) entry which is preliminary data.</text>
</comment>
<evidence type="ECO:0000256" key="1">
    <source>
        <dbReference type="ARBA" id="ARBA00009869"/>
    </source>
</evidence>
<dbReference type="InterPro" id="IPR000573">
    <property type="entry name" value="AconitaseA/IPMdHydase_ssu_swvl"/>
</dbReference>
<comment type="similarity">
    <text evidence="1">Belongs to the LeuD family. LeuD type 2 subfamily.</text>
</comment>
<dbReference type="RefSeq" id="WP_242377115.1">
    <property type="nucleotide sequence ID" value="NZ_JAKRKC020000001.1"/>
</dbReference>
<accession>A0ABT0FJL4</accession>
<dbReference type="NCBIfam" id="TIGR02087">
    <property type="entry name" value="LEUD_arch"/>
    <property type="match status" value="1"/>
</dbReference>
<sequence>MSDGTLRGHAHVFPANVNTDDIIAGKYKHRTIDLDELLPHVMENIRPGFVDQVKPGDFVIAGHNFGCGSSREQAPALLRHLGLSAVVAPSFARIFFRNAINIGLRLIEGPTDGIEAGDALEFDPGRSVLRATNKDWSMSTPNLPPELQQLIEAGGLLAHVKAGGFR</sequence>
<keyword evidence="3" id="KW-0456">Lyase</keyword>
<dbReference type="Pfam" id="PF00694">
    <property type="entry name" value="Aconitase_C"/>
    <property type="match status" value="1"/>
</dbReference>
<evidence type="ECO:0000256" key="5">
    <source>
        <dbReference type="ARBA" id="ARBA00033368"/>
    </source>
</evidence>
<evidence type="ECO:0000313" key="7">
    <source>
        <dbReference type="EMBL" id="MCK2212388.1"/>
    </source>
</evidence>
<feature type="domain" description="Aconitase A/isopropylmalate dehydratase small subunit swivel" evidence="6">
    <location>
        <begin position="59"/>
        <end position="104"/>
    </location>
</feature>
<keyword evidence="8" id="KW-1185">Reference proteome</keyword>
<evidence type="ECO:0000313" key="8">
    <source>
        <dbReference type="Proteomes" id="UP001317259"/>
    </source>
</evidence>
<evidence type="ECO:0000259" key="6">
    <source>
        <dbReference type="Pfam" id="PF00694"/>
    </source>
</evidence>
<dbReference type="EMBL" id="JAKRKC020000001">
    <property type="protein sequence ID" value="MCK2212388.1"/>
    <property type="molecule type" value="Genomic_DNA"/>
</dbReference>
<evidence type="ECO:0000256" key="3">
    <source>
        <dbReference type="ARBA" id="ARBA00023239"/>
    </source>
</evidence>